<evidence type="ECO:0000256" key="1">
    <source>
        <dbReference type="SAM" id="SignalP"/>
    </source>
</evidence>
<keyword evidence="3" id="KW-1185">Reference proteome</keyword>
<reference evidence="2" key="1">
    <citation type="submission" date="2020-11" db="EMBL/GenBank/DDBJ databases">
        <title>Isolation and identification of active actinomycetes.</title>
        <authorList>
            <person name="Sun X."/>
        </authorList>
    </citation>
    <scope>NUCLEOTIDE SEQUENCE</scope>
    <source>
        <strain evidence="2">NEAU-A11</strain>
    </source>
</reference>
<sequence length="163" mass="17255">MIKRVAVPLVVVVLMFAAGCTSGPDPETRERHRYSLIGTVDYLNRWSRTNLSQSLGSAAGDIPAGTWDAAVEQTIAGAAKVHIDCESMEVTRESGNAVEINGKGCGGDLESVTGCVLLREPTGSAAIFQQRFMEDLGTSAQPEYVESADDAKAPSWYVGACDG</sequence>
<name>A0A931FX06_9ACTN</name>
<dbReference type="EMBL" id="JADQTO010000005">
    <property type="protein sequence ID" value="MBG0562287.1"/>
    <property type="molecule type" value="Genomic_DNA"/>
</dbReference>
<organism evidence="2 3">
    <name type="scientific">Actinoplanes aureus</name>
    <dbReference type="NCBI Taxonomy" id="2792083"/>
    <lineage>
        <taxon>Bacteria</taxon>
        <taxon>Bacillati</taxon>
        <taxon>Actinomycetota</taxon>
        <taxon>Actinomycetes</taxon>
        <taxon>Micromonosporales</taxon>
        <taxon>Micromonosporaceae</taxon>
        <taxon>Actinoplanes</taxon>
    </lineage>
</organism>
<gene>
    <name evidence="2" type="ORF">I4J89_12510</name>
</gene>
<feature type="chain" id="PRO_5038984087" description="Lipoprotein" evidence="1">
    <location>
        <begin position="24"/>
        <end position="163"/>
    </location>
</feature>
<keyword evidence="1" id="KW-0732">Signal</keyword>
<comment type="caution">
    <text evidence="2">The sequence shown here is derived from an EMBL/GenBank/DDBJ whole genome shotgun (WGS) entry which is preliminary data.</text>
</comment>
<evidence type="ECO:0000313" key="2">
    <source>
        <dbReference type="EMBL" id="MBG0562287.1"/>
    </source>
</evidence>
<evidence type="ECO:0008006" key="4">
    <source>
        <dbReference type="Google" id="ProtNLM"/>
    </source>
</evidence>
<protein>
    <recommendedName>
        <fullName evidence="4">Lipoprotein</fullName>
    </recommendedName>
</protein>
<evidence type="ECO:0000313" key="3">
    <source>
        <dbReference type="Proteomes" id="UP000598146"/>
    </source>
</evidence>
<proteinExistence type="predicted"/>
<accession>A0A931FX06</accession>
<dbReference type="PROSITE" id="PS51257">
    <property type="entry name" value="PROKAR_LIPOPROTEIN"/>
    <property type="match status" value="1"/>
</dbReference>
<dbReference type="RefSeq" id="WP_196414080.1">
    <property type="nucleotide sequence ID" value="NZ_JADQTO010000005.1"/>
</dbReference>
<dbReference type="Proteomes" id="UP000598146">
    <property type="component" value="Unassembled WGS sequence"/>
</dbReference>
<dbReference type="AlphaFoldDB" id="A0A931FX06"/>
<feature type="signal peptide" evidence="1">
    <location>
        <begin position="1"/>
        <end position="23"/>
    </location>
</feature>